<keyword evidence="6" id="KW-1185">Reference proteome</keyword>
<dbReference type="Pfam" id="PF23325">
    <property type="entry name" value="TPR_28"/>
    <property type="match status" value="1"/>
</dbReference>
<dbReference type="InterPro" id="IPR032691">
    <property type="entry name" value="Mon2/Sec7/BIG1-like_HUS"/>
</dbReference>
<protein>
    <submittedName>
        <fullName evidence="5">GDP/GTP exchange factor for ARF</fullName>
    </submittedName>
</protein>
<dbReference type="GO" id="GO:0016192">
    <property type="term" value="P:vesicle-mediated transport"/>
    <property type="evidence" value="ECO:0007669"/>
    <property type="project" value="UniProtKB-ARBA"/>
</dbReference>
<dbReference type="Pfam" id="PF01369">
    <property type="entry name" value="Sec7"/>
    <property type="match status" value="1"/>
</dbReference>
<feature type="coiled-coil region" evidence="2">
    <location>
        <begin position="325"/>
        <end position="355"/>
    </location>
</feature>
<evidence type="ECO:0000313" key="6">
    <source>
        <dbReference type="Proteomes" id="UP000726737"/>
    </source>
</evidence>
<dbReference type="OrthoDB" id="10258608at2759"/>
<dbReference type="InterPro" id="IPR013154">
    <property type="entry name" value="ADH-like_N"/>
</dbReference>
<dbReference type="FunFam" id="1.10.1000.11:FF:000002">
    <property type="entry name" value="Cytohesin 1"/>
    <property type="match status" value="1"/>
</dbReference>
<organism evidence="5 6">
    <name type="scientific">Mortierella polycephala</name>
    <dbReference type="NCBI Taxonomy" id="41804"/>
    <lineage>
        <taxon>Eukaryota</taxon>
        <taxon>Fungi</taxon>
        <taxon>Fungi incertae sedis</taxon>
        <taxon>Mucoromycota</taxon>
        <taxon>Mortierellomycotina</taxon>
        <taxon>Mortierellomycetes</taxon>
        <taxon>Mortierellales</taxon>
        <taxon>Mortierellaceae</taxon>
        <taxon>Mortierella</taxon>
    </lineage>
</organism>
<dbReference type="InterPro" id="IPR016024">
    <property type="entry name" value="ARM-type_fold"/>
</dbReference>
<feature type="region of interest" description="Disordered" evidence="3">
    <location>
        <begin position="514"/>
        <end position="538"/>
    </location>
</feature>
<dbReference type="Proteomes" id="UP000726737">
    <property type="component" value="Unassembled WGS sequence"/>
</dbReference>
<dbReference type="GO" id="GO:0005085">
    <property type="term" value="F:guanyl-nucleotide exchange factor activity"/>
    <property type="evidence" value="ECO:0007669"/>
    <property type="project" value="InterPro"/>
</dbReference>
<dbReference type="InterPro" id="IPR035999">
    <property type="entry name" value="Sec7_dom_sf"/>
</dbReference>
<reference evidence="5" key="1">
    <citation type="journal article" date="2020" name="Fungal Divers.">
        <title>Resolving the Mortierellaceae phylogeny through synthesis of multi-gene phylogenetics and phylogenomics.</title>
        <authorList>
            <person name="Vandepol N."/>
            <person name="Liber J."/>
            <person name="Desiro A."/>
            <person name="Na H."/>
            <person name="Kennedy M."/>
            <person name="Barry K."/>
            <person name="Grigoriev I.V."/>
            <person name="Miller A.N."/>
            <person name="O'Donnell K."/>
            <person name="Stajich J.E."/>
            <person name="Bonito G."/>
        </authorList>
    </citation>
    <scope>NUCLEOTIDE SEQUENCE</scope>
    <source>
        <strain evidence="5">KOD948</strain>
    </source>
</reference>
<feature type="compositionally biased region" description="Low complexity" evidence="3">
    <location>
        <begin position="522"/>
        <end position="531"/>
    </location>
</feature>
<accession>A0A9P6PPW8</accession>
<dbReference type="Pfam" id="PF12783">
    <property type="entry name" value="Sec7-like_HUS"/>
    <property type="match status" value="1"/>
</dbReference>
<feature type="domain" description="SEC7" evidence="4">
    <location>
        <begin position="642"/>
        <end position="829"/>
    </location>
</feature>
<dbReference type="InterPro" id="IPR002328">
    <property type="entry name" value="ADH_Zn_CS"/>
</dbReference>
<sequence length="1740" mass="192098">MTDSLITSALPSQAPDAKSAAAAWESSSSAVSTSLSNAPAPNNIHHGTDVQEDTQTPAYELQWSHLVHAEIISVTSTMRRNSRWSGMSVSGLSMGSLGMNMDLRGRENQKDGTYRNQESPLMVGFNDLRSRLSTTAAAKDMDAVALLGPFLEVIQSGDTNGPITGAALTSVEKFLMYKIINKDSPNMAHAMQRLAMAATHCKFEASDSVSDEIVLLKILQVLRVAMTSGPGNLLSDESVCSMIETGLSMCCQLQLSEMLRKSAEHTMTIITQTMFEKLRTIADPLEPIDEDAAGAEEHEAIVVQAAGIQEDGEHVNLTINHNPATVETEAEAVLAEKSRENAQEQEVLREAEKDETTLNSDNSHSAEALLDIPPPKYYGLPSIRELLRVLISLLNPHDQQHTDRMRLMALSILDVALEAGGRSISKFHVLMSLIADDMCKHLFQLARTDNIPILALTLRIISSAFDTMKPHLKLQQELFLSFLLDRLSPPVFALKPLPFNPDFGEPIRPAVITPEPEVNSRAGSPSPSAKSSKGEKLDTTTAHGEVRELLLECLGQFARSPTFMVDLWVNYDCGLDCGDLFQDMIKFLTRNSFPDSTTYSASNSHMLCMDSLLLFINHMVDRLSIPKEKAEMLNTGLESYDTLYKKRQQKEILVKGAAKFDENPKAGLVFLEAHNMISSLNDPAGVAHFLKTSTRLSKKLLGEYLAKPANSEVLKAFIQLFDFHGKRLDESLRELLETFRLPGESQQIERIMELFAETYFATKPRAIASQDAAFILGYAVVMLNTDQHNRVVVGRMSLEQFTKNLRGVNKGEDFPLEYLAEIYDAIRKREIVLPQEHEGQLGFSYAWKELLRRAETAGPLIVSNTSMYDKELFVSSWKPIMSAISYAFNMARDDATLQRSLTGYYQCAILAAHYQLPDIFDRITASLARMTGLLDTPNNPADNRDVDIDGVTITVSDLAVQFGKSYKGQLAAVVAFGVANEHGNMIRAGWKPILEIIKNLFVNSLLPGSMLEVEDFLAGTTMILLKAPVVPEVKDKARQDSSLLSTLSSYLLSSSYSYESAREEPTPEEIESTRCTADCVAACRLEELFSDIRLLEDLPLTQLMEAIKFVADGNSVTKPTKPPVPSKLYNPASVFFLELMISLTVQNRYRVQALWPIVFGHLGDIIRDAGSQSVLLVERAVVGLLRLCIRLAHKDDMCKEVLDALDLLLGLPIDVVPEVAEQMMAGVLNLLKADSSCVRPNLNWDVLFALLSSTSNHPEAAKYSFEAISMFVAENDGENVSVENYADCVDLLIRFAAAGAIGAEGVLKQESGQRGNKNPMSKAQANAVERAKKSVEMLYRLHSQAPRLITQSKMSPDLTWSAYWFPILVGLTRQCSNPCREVRNHAMIYLQRALLLPEIVTDKISEWVVVFDKVLFKLLEDLLRPEIVQQDLAGFEETRSKACAIVCKTFLHYYFRLLEWEGLPALWMNVLDYMDAFMQTAQSDQLYEAVPESLKNCLLVMSTSEKFSEVTANSPDSLWNVTWGRINKFLPNLKSEIFPPQASEGGSSYAALMMGVGKNLFSASGIPEPATSNTPLMEAVPLPVAQESEARLDTDVEPLPTEESITCRAAIAWEAGKPLSIETVEVAPPKAGEVRIKIVATGVCHTDAYTLSGADSEGVFPVIFGHEGGGIVESIGEGVTSVQPGDHVIPLYTAECRECKFCKSGKTNLCGKVRETQGRGLMPDGTSRFTCNGKPIFHYM</sequence>
<keyword evidence="1" id="KW-0560">Oxidoreductase</keyword>
<dbReference type="InterPro" id="IPR023394">
    <property type="entry name" value="Sec7_C_sf"/>
</dbReference>
<name>A0A9P6PPW8_9FUNG</name>
<dbReference type="SMART" id="SM00222">
    <property type="entry name" value="Sec7"/>
    <property type="match status" value="1"/>
</dbReference>
<dbReference type="PANTHER" id="PTHR10663">
    <property type="entry name" value="GUANYL-NUCLEOTIDE EXCHANGE FACTOR"/>
    <property type="match status" value="1"/>
</dbReference>
<evidence type="ECO:0000256" key="1">
    <source>
        <dbReference type="ARBA" id="ARBA00023002"/>
    </source>
</evidence>
<dbReference type="InterPro" id="IPR056604">
    <property type="entry name" value="GBF1-like_TPR"/>
</dbReference>
<dbReference type="SUPFAM" id="SSF50129">
    <property type="entry name" value="GroES-like"/>
    <property type="match status" value="1"/>
</dbReference>
<evidence type="ECO:0000256" key="2">
    <source>
        <dbReference type="SAM" id="Coils"/>
    </source>
</evidence>
<dbReference type="SUPFAM" id="SSF48425">
    <property type="entry name" value="Sec7 domain"/>
    <property type="match status" value="1"/>
</dbReference>
<dbReference type="PROSITE" id="PS50190">
    <property type="entry name" value="SEC7"/>
    <property type="match status" value="1"/>
</dbReference>
<dbReference type="EMBL" id="JAAAJA010000741">
    <property type="protein sequence ID" value="KAG0249966.1"/>
    <property type="molecule type" value="Genomic_DNA"/>
</dbReference>
<keyword evidence="2" id="KW-0175">Coiled coil</keyword>
<dbReference type="Gene3D" id="1.10.1000.11">
    <property type="entry name" value="Arf Nucleotide-binding Site Opener,domain 2"/>
    <property type="match status" value="1"/>
</dbReference>
<comment type="caution">
    <text evidence="5">The sequence shown here is derived from an EMBL/GenBank/DDBJ whole genome shotgun (WGS) entry which is preliminary data.</text>
</comment>
<dbReference type="InterPro" id="IPR011032">
    <property type="entry name" value="GroES-like_sf"/>
</dbReference>
<dbReference type="CDD" id="cd00171">
    <property type="entry name" value="Sec7"/>
    <property type="match status" value="1"/>
</dbReference>
<dbReference type="PANTHER" id="PTHR10663:SF388">
    <property type="entry name" value="GOLGI-SPECIFIC BREFELDIN A-RESISTANCE GUANINE NUCLEOTIDE EXCHANGE FACTOR 1"/>
    <property type="match status" value="1"/>
</dbReference>
<evidence type="ECO:0000256" key="3">
    <source>
        <dbReference type="SAM" id="MobiDB-lite"/>
    </source>
</evidence>
<dbReference type="GO" id="GO:0032012">
    <property type="term" value="P:regulation of ARF protein signal transduction"/>
    <property type="evidence" value="ECO:0007669"/>
    <property type="project" value="InterPro"/>
</dbReference>
<proteinExistence type="predicted"/>
<evidence type="ECO:0000259" key="4">
    <source>
        <dbReference type="PROSITE" id="PS50190"/>
    </source>
</evidence>
<evidence type="ECO:0000313" key="5">
    <source>
        <dbReference type="EMBL" id="KAG0249966.1"/>
    </source>
</evidence>
<dbReference type="Pfam" id="PF08240">
    <property type="entry name" value="ADH_N"/>
    <property type="match status" value="1"/>
</dbReference>
<dbReference type="Gene3D" id="1.10.220.20">
    <property type="match status" value="1"/>
</dbReference>
<dbReference type="PROSITE" id="PS00059">
    <property type="entry name" value="ADH_ZINC"/>
    <property type="match status" value="1"/>
</dbReference>
<dbReference type="GO" id="GO:0005794">
    <property type="term" value="C:Golgi apparatus"/>
    <property type="evidence" value="ECO:0007669"/>
    <property type="project" value="UniProtKB-ARBA"/>
</dbReference>
<dbReference type="SUPFAM" id="SSF48371">
    <property type="entry name" value="ARM repeat"/>
    <property type="match status" value="1"/>
</dbReference>
<gene>
    <name evidence="5" type="primary">GEA2</name>
    <name evidence="5" type="ORF">BG011_008775</name>
</gene>
<dbReference type="Gene3D" id="3.90.180.10">
    <property type="entry name" value="Medium-chain alcohol dehydrogenases, catalytic domain"/>
    <property type="match status" value="1"/>
</dbReference>
<dbReference type="GO" id="GO:0016491">
    <property type="term" value="F:oxidoreductase activity"/>
    <property type="evidence" value="ECO:0007669"/>
    <property type="project" value="UniProtKB-KW"/>
</dbReference>
<feature type="non-terminal residue" evidence="5">
    <location>
        <position position="1"/>
    </location>
</feature>
<dbReference type="InterPro" id="IPR000904">
    <property type="entry name" value="Sec7_dom"/>
</dbReference>
<dbReference type="GO" id="GO:0008270">
    <property type="term" value="F:zinc ion binding"/>
    <property type="evidence" value="ECO:0007669"/>
    <property type="project" value="InterPro"/>
</dbReference>